<dbReference type="EMBL" id="JRTT01000036">
    <property type="protein sequence ID" value="KHD74785.1"/>
    <property type="molecule type" value="Genomic_DNA"/>
</dbReference>
<dbReference type="RefSeq" id="WP_083999521.1">
    <property type="nucleotide sequence ID" value="NZ_BAABKU010000041.1"/>
</dbReference>
<feature type="region of interest" description="Disordered" evidence="1">
    <location>
        <begin position="1"/>
        <end position="24"/>
    </location>
</feature>
<keyword evidence="3" id="KW-1185">Reference proteome</keyword>
<organism evidence="2 3">
    <name type="scientific">Actinoplanes utahensis</name>
    <dbReference type="NCBI Taxonomy" id="1869"/>
    <lineage>
        <taxon>Bacteria</taxon>
        <taxon>Bacillati</taxon>
        <taxon>Actinomycetota</taxon>
        <taxon>Actinomycetes</taxon>
        <taxon>Micromonosporales</taxon>
        <taxon>Micromonosporaceae</taxon>
        <taxon>Actinoplanes</taxon>
    </lineage>
</organism>
<evidence type="ECO:0000313" key="2">
    <source>
        <dbReference type="EMBL" id="KHD74785.1"/>
    </source>
</evidence>
<proteinExistence type="predicted"/>
<dbReference type="eggNOG" id="COG1595">
    <property type="taxonomic scope" value="Bacteria"/>
</dbReference>
<accession>A0A0A6UFJ7</accession>
<feature type="region of interest" description="Disordered" evidence="1">
    <location>
        <begin position="62"/>
        <end position="96"/>
    </location>
</feature>
<comment type="caution">
    <text evidence="2">The sequence shown here is derived from an EMBL/GenBank/DDBJ whole genome shotgun (WGS) entry which is preliminary data.</text>
</comment>
<reference evidence="2 3" key="1">
    <citation type="submission" date="2014-10" db="EMBL/GenBank/DDBJ databases">
        <title>Draft genome sequence of Actinoplanes utahensis NRRL 12052.</title>
        <authorList>
            <person name="Velasco-Bucheli B."/>
            <person name="del Cerro C."/>
            <person name="Hormigo D."/>
            <person name="Garcia J.L."/>
            <person name="Acebal C."/>
            <person name="Arroyo M."/>
            <person name="de la Mata I."/>
        </authorList>
    </citation>
    <scope>NUCLEOTIDE SEQUENCE [LARGE SCALE GENOMIC DNA]</scope>
    <source>
        <strain evidence="2 3">NRRL 12052</strain>
    </source>
</reference>
<dbReference type="STRING" id="1869.MB27_26485"/>
<protein>
    <submittedName>
        <fullName evidence="2">Uncharacterized protein</fullName>
    </submittedName>
</protein>
<evidence type="ECO:0000313" key="3">
    <source>
        <dbReference type="Proteomes" id="UP000054537"/>
    </source>
</evidence>
<name>A0A0A6UFJ7_ACTUT</name>
<dbReference type="Proteomes" id="UP000054537">
    <property type="component" value="Unassembled WGS sequence"/>
</dbReference>
<gene>
    <name evidence="2" type="ORF">MB27_26485</name>
</gene>
<evidence type="ECO:0000256" key="1">
    <source>
        <dbReference type="SAM" id="MobiDB-lite"/>
    </source>
</evidence>
<sequence length="190" mass="20706">MARRPAAPTRSAGSGARTGSDDEQAFREFVTSQMASLRKLAYMTCGDWHTAEDAVANRPAALVSPASSDRGLEDRDRRVGGQVRRAGRDSAPLQGVGQRLGEGRELDQFPLQQSRMCRNDALALAGVLAVGGEDVSCGAQRELRTAPRYSSVIMCSAAWTYYLVALKVNFTATATGEARRRCALRRRDRR</sequence>
<dbReference type="AlphaFoldDB" id="A0A0A6UFJ7"/>
<feature type="compositionally biased region" description="Basic and acidic residues" evidence="1">
    <location>
        <begin position="70"/>
        <end position="79"/>
    </location>
</feature>